<name>A0A1D1YCJ8_9ARAE</name>
<dbReference type="AlphaFoldDB" id="A0A1D1YCJ8"/>
<feature type="compositionally biased region" description="Polar residues" evidence="1">
    <location>
        <begin position="95"/>
        <end position="105"/>
    </location>
</feature>
<feature type="non-terminal residue" evidence="2">
    <location>
        <position position="125"/>
    </location>
</feature>
<feature type="region of interest" description="Disordered" evidence="1">
    <location>
        <begin position="1"/>
        <end position="31"/>
    </location>
</feature>
<dbReference type="EMBL" id="GDJX01015573">
    <property type="protein sequence ID" value="JAT52363.1"/>
    <property type="molecule type" value="Transcribed_RNA"/>
</dbReference>
<evidence type="ECO:0000256" key="1">
    <source>
        <dbReference type="SAM" id="MobiDB-lite"/>
    </source>
</evidence>
<feature type="compositionally biased region" description="Basic and acidic residues" evidence="1">
    <location>
        <begin position="71"/>
        <end position="83"/>
    </location>
</feature>
<feature type="region of interest" description="Disordered" evidence="1">
    <location>
        <begin position="71"/>
        <end position="105"/>
    </location>
</feature>
<reference evidence="2" key="1">
    <citation type="submission" date="2015-07" db="EMBL/GenBank/DDBJ databases">
        <title>Transcriptome Assembly of Anthurium amnicola.</title>
        <authorList>
            <person name="Suzuki J."/>
        </authorList>
    </citation>
    <scope>NUCLEOTIDE SEQUENCE</scope>
</reference>
<gene>
    <name evidence="2" type="primary">RBK2_4</name>
    <name evidence="2" type="ORF">g.47345</name>
</gene>
<proteinExistence type="predicted"/>
<keyword evidence="2" id="KW-0808">Transferase</keyword>
<organism evidence="2">
    <name type="scientific">Anthurium amnicola</name>
    <dbReference type="NCBI Taxonomy" id="1678845"/>
    <lineage>
        <taxon>Eukaryota</taxon>
        <taxon>Viridiplantae</taxon>
        <taxon>Streptophyta</taxon>
        <taxon>Embryophyta</taxon>
        <taxon>Tracheophyta</taxon>
        <taxon>Spermatophyta</taxon>
        <taxon>Magnoliopsida</taxon>
        <taxon>Liliopsida</taxon>
        <taxon>Araceae</taxon>
        <taxon>Pothoideae</taxon>
        <taxon>Potheae</taxon>
        <taxon>Anthurium</taxon>
    </lineage>
</organism>
<evidence type="ECO:0000313" key="2">
    <source>
        <dbReference type="EMBL" id="JAT52363.1"/>
    </source>
</evidence>
<feature type="compositionally biased region" description="Low complexity" evidence="1">
    <location>
        <begin position="84"/>
        <end position="93"/>
    </location>
</feature>
<accession>A0A1D1YCJ8</accession>
<keyword evidence="2" id="KW-0675">Receptor</keyword>
<dbReference type="GO" id="GO:0016301">
    <property type="term" value="F:kinase activity"/>
    <property type="evidence" value="ECO:0007669"/>
    <property type="project" value="UniProtKB-KW"/>
</dbReference>
<sequence length="125" mass="13487">MRELKAAACVPLPPPPRANVSNSGEVAGRPPAKGAVFPVRDRHPAVLFSASFSAQDLRALDVEKETREAVEEASPRGLLEEHLGLSGSSEGCSPKASTSCTGAAPAMSTQWKEMFRLWRKKSMRR</sequence>
<keyword evidence="2" id="KW-0418">Kinase</keyword>
<protein>
    <submittedName>
        <fullName evidence="2">Receptor-like cytosolic serine/threonine-protein kinase RBK2</fullName>
    </submittedName>
</protein>